<evidence type="ECO:0000256" key="4">
    <source>
        <dbReference type="PIRSR" id="PIRSR000331-2"/>
    </source>
</evidence>
<dbReference type="GO" id="GO:0010124">
    <property type="term" value="P:phenylacetate catabolic process"/>
    <property type="evidence" value="ECO:0007669"/>
    <property type="project" value="InterPro"/>
</dbReference>
<dbReference type="InterPro" id="IPR004925">
    <property type="entry name" value="HpaB/PvcC/4-BUDH"/>
</dbReference>
<keyword evidence="7" id="KW-0503">Monooxygenase</keyword>
<dbReference type="OrthoDB" id="9785230at2"/>
<gene>
    <name evidence="7" type="primary">hpaB</name>
    <name evidence="7" type="ORF">E6W99_07725</name>
</gene>
<dbReference type="InterPro" id="IPR012687">
    <property type="entry name" value="HpaB_Deino-type"/>
</dbReference>
<dbReference type="GO" id="GO:0050660">
    <property type="term" value="F:flavin adenine dinucleotide binding"/>
    <property type="evidence" value="ECO:0007669"/>
    <property type="project" value="InterPro"/>
</dbReference>
<dbReference type="GO" id="GO:0016627">
    <property type="term" value="F:oxidoreductase activity, acting on the CH-CH group of donors"/>
    <property type="evidence" value="ECO:0007669"/>
    <property type="project" value="InterPro"/>
</dbReference>
<dbReference type="EMBL" id="SSNT01000005">
    <property type="protein sequence ID" value="THF81041.1"/>
    <property type="molecule type" value="Genomic_DNA"/>
</dbReference>
<evidence type="ECO:0000313" key="8">
    <source>
        <dbReference type="Proteomes" id="UP000310334"/>
    </source>
</evidence>
<feature type="domain" description="HpaB/PvcC/4-BUDH C-terminal" evidence="5">
    <location>
        <begin position="281"/>
        <end position="478"/>
    </location>
</feature>
<dbReference type="Gene3D" id="1.20.140.10">
    <property type="entry name" value="Butyryl-CoA Dehydrogenase, subunit A, domain 3"/>
    <property type="match status" value="1"/>
</dbReference>
<comment type="caution">
    <text evidence="7">The sequence shown here is derived from an EMBL/GenBank/DDBJ whole genome shotgun (WGS) entry which is preliminary data.</text>
</comment>
<organism evidence="7 8">
    <name type="scientific">Metabacillus sediminilitoris</name>
    <dbReference type="NCBI Taxonomy" id="2567941"/>
    <lineage>
        <taxon>Bacteria</taxon>
        <taxon>Bacillati</taxon>
        <taxon>Bacillota</taxon>
        <taxon>Bacilli</taxon>
        <taxon>Bacillales</taxon>
        <taxon>Bacillaceae</taxon>
        <taxon>Metabacillus</taxon>
    </lineage>
</organism>
<evidence type="ECO:0000256" key="1">
    <source>
        <dbReference type="ARBA" id="ARBA00022630"/>
    </source>
</evidence>
<dbReference type="SUPFAM" id="SSF47203">
    <property type="entry name" value="Acyl-CoA dehydrogenase C-terminal domain-like"/>
    <property type="match status" value="1"/>
</dbReference>
<evidence type="ECO:0000256" key="3">
    <source>
        <dbReference type="ARBA" id="ARBA00023002"/>
    </source>
</evidence>
<keyword evidence="1" id="KW-0285">Flavoprotein</keyword>
<name>A0A4S4C0G7_9BACI</name>
<dbReference type="SUPFAM" id="SSF56645">
    <property type="entry name" value="Acyl-CoA dehydrogenase NM domain-like"/>
    <property type="match status" value="1"/>
</dbReference>
<feature type="domain" description="HpaB/PvcC/4-BUDH N-terminal" evidence="6">
    <location>
        <begin position="6"/>
        <end position="271"/>
    </location>
</feature>
<dbReference type="InterPro" id="IPR009100">
    <property type="entry name" value="AcylCoA_DH/oxidase_NM_dom_sf"/>
</dbReference>
<proteinExistence type="predicted"/>
<feature type="binding site" evidence="4">
    <location>
        <begin position="452"/>
        <end position="455"/>
    </location>
    <ligand>
        <name>FAD</name>
        <dbReference type="ChEBI" id="CHEBI:57692"/>
    </ligand>
</feature>
<evidence type="ECO:0000259" key="6">
    <source>
        <dbReference type="Pfam" id="PF11794"/>
    </source>
</evidence>
<dbReference type="PANTHER" id="PTHR36117:SF3">
    <property type="entry name" value="4-HYDROXYPHENYLACETATE 3-MONOOXYGENASE-RELATED"/>
    <property type="match status" value="1"/>
</dbReference>
<evidence type="ECO:0000313" key="7">
    <source>
        <dbReference type="EMBL" id="THF81041.1"/>
    </source>
</evidence>
<dbReference type="InterPro" id="IPR036250">
    <property type="entry name" value="AcylCo_DH-like_C"/>
</dbReference>
<evidence type="ECO:0000256" key="2">
    <source>
        <dbReference type="ARBA" id="ARBA00022827"/>
    </source>
</evidence>
<dbReference type="PANTHER" id="PTHR36117">
    <property type="entry name" value="4-HYDROXYPHENYLACETATE 3-MONOOXYGENASE-RELATED"/>
    <property type="match status" value="1"/>
</dbReference>
<dbReference type="InterPro" id="IPR046373">
    <property type="entry name" value="Acyl-CoA_Oxase/DH_mid-dom_sf"/>
</dbReference>
<dbReference type="InterPro" id="IPR024674">
    <property type="entry name" value="HpaB/PvcC/4-BUDH_N"/>
</dbReference>
<dbReference type="Proteomes" id="UP000310334">
    <property type="component" value="Unassembled WGS sequence"/>
</dbReference>
<dbReference type="Pfam" id="PF11794">
    <property type="entry name" value="HpaB_N"/>
    <property type="match status" value="1"/>
</dbReference>
<dbReference type="InterPro" id="IPR024719">
    <property type="entry name" value="HpaB/PvcC/4-BUDH_C"/>
</dbReference>
<reference evidence="7 8" key="1">
    <citation type="submission" date="2019-04" db="EMBL/GenBank/DDBJ databases">
        <title>Bacillus sediminilitoris sp. nov., isolated from a tidal flat sediment on the East China Sea.</title>
        <authorList>
            <person name="Wei Y."/>
            <person name="Mao H."/>
            <person name="Fang J."/>
        </authorList>
    </citation>
    <scope>NUCLEOTIDE SEQUENCE [LARGE SCALE GENOMIC DNA]</scope>
    <source>
        <strain evidence="7 8">DSL-17</strain>
    </source>
</reference>
<sequence length="487" mass="55708">MAAISGREYLTRMDQMKPNVWIRGEQITEKLSAHPVYKGAMLTKASLYDLQVHPDFIENMTFKSPKTNQRVGLSYLQPKTKEDLEARKFMMKTWASKTAGMMGRTPDYLNTVIMALSSSASLLNDQDEEFSKNLINLYETARERDLSFTHSFINPQINRSSTYDEITAQPIATKIIKKTSDGLIVKGARLLATQGGMTDEVLIFPSGAKNMEEEYAFSFSIPTDTNGVKFICRESYNQGASHFNYPLSSRFHEIDTMIIFDNVLVPWERVFFYHRPDIAYQLFSRSSFTPLTLQQVVIRQITKTEFILGLAQLMVNTLNLSEYHHIREKISEVIIGLETMNALLDRADKQASIDEWGTMIPNTHSLYVAVNMFPKLYPRMIEILQLIGAGGLVAIQTEEDFHSPLQKDLNHYCQGSGCNAVTKTKIFRLAWDVAMSAFGTRQTQYERYFFGDPIRLSSNLYMGYPRDKYTNQVEEFLDISHTNEQSS</sequence>
<dbReference type="PIRSF" id="PIRSF000331">
    <property type="entry name" value="HpaA_HpaB"/>
    <property type="match status" value="1"/>
</dbReference>
<keyword evidence="8" id="KW-1185">Reference proteome</keyword>
<protein>
    <submittedName>
        <fullName evidence="7">4-hydroxyphenylacetate 3-monooxygenase, oxygenase component</fullName>
        <ecNumber evidence="7">1.14.14.9</ecNumber>
    </submittedName>
</protein>
<feature type="binding site" evidence="4">
    <location>
        <position position="193"/>
    </location>
    <ligand>
        <name>FAD</name>
        <dbReference type="ChEBI" id="CHEBI:57692"/>
    </ligand>
</feature>
<dbReference type="Pfam" id="PF03241">
    <property type="entry name" value="HpaB"/>
    <property type="match status" value="1"/>
</dbReference>
<feature type="binding site" evidence="4">
    <location>
        <begin position="156"/>
        <end position="159"/>
    </location>
    <ligand>
        <name>FAD</name>
        <dbReference type="ChEBI" id="CHEBI:57692"/>
    </ligand>
</feature>
<dbReference type="EC" id="1.14.14.9" evidence="7"/>
<dbReference type="AlphaFoldDB" id="A0A4S4C0G7"/>
<evidence type="ECO:0000259" key="5">
    <source>
        <dbReference type="Pfam" id="PF03241"/>
    </source>
</evidence>
<accession>A0A4S4C0G7</accession>
<dbReference type="NCBIfam" id="TIGR02309">
    <property type="entry name" value="HpaB-1"/>
    <property type="match status" value="1"/>
</dbReference>
<dbReference type="GO" id="GO:0052881">
    <property type="term" value="F:4-hydroxyphenylacetate 3-monooxygenase activity"/>
    <property type="evidence" value="ECO:0007669"/>
    <property type="project" value="UniProtKB-EC"/>
</dbReference>
<dbReference type="Gene3D" id="1.10.3140.10">
    <property type="entry name" value="4-hydroxybutyryl-coa dehydratase, domain 1"/>
    <property type="match status" value="1"/>
</dbReference>
<keyword evidence="3 7" id="KW-0560">Oxidoreductase</keyword>
<keyword evidence="2 4" id="KW-0274">FAD</keyword>
<dbReference type="Gene3D" id="2.40.110.10">
    <property type="entry name" value="Butyryl-CoA Dehydrogenase, subunit A, domain 2"/>
    <property type="match status" value="1"/>
</dbReference>